<reference evidence="3" key="1">
    <citation type="submission" date="2023-03" db="EMBL/GenBank/DDBJ databases">
        <title>Massive genome expansion in bonnet fungi (Mycena s.s.) driven by repeated elements and novel gene families across ecological guilds.</title>
        <authorList>
            <consortium name="Lawrence Berkeley National Laboratory"/>
            <person name="Harder C.B."/>
            <person name="Miyauchi S."/>
            <person name="Viragh M."/>
            <person name="Kuo A."/>
            <person name="Thoen E."/>
            <person name="Andreopoulos B."/>
            <person name="Lu D."/>
            <person name="Skrede I."/>
            <person name="Drula E."/>
            <person name="Henrissat B."/>
            <person name="Morin E."/>
            <person name="Kohler A."/>
            <person name="Barry K."/>
            <person name="LaButti K."/>
            <person name="Morin E."/>
            <person name="Salamov A."/>
            <person name="Lipzen A."/>
            <person name="Mereny Z."/>
            <person name="Hegedus B."/>
            <person name="Baldrian P."/>
            <person name="Stursova M."/>
            <person name="Weitz H."/>
            <person name="Taylor A."/>
            <person name="Grigoriev I.V."/>
            <person name="Nagy L.G."/>
            <person name="Martin F."/>
            <person name="Kauserud H."/>
        </authorList>
    </citation>
    <scope>NUCLEOTIDE SEQUENCE</scope>
    <source>
        <strain evidence="3">CBHHK182m</strain>
    </source>
</reference>
<feature type="compositionally biased region" description="Polar residues" evidence="1">
    <location>
        <begin position="42"/>
        <end position="63"/>
    </location>
</feature>
<organism evidence="3 4">
    <name type="scientific">Mycena metata</name>
    <dbReference type="NCBI Taxonomy" id="1033252"/>
    <lineage>
        <taxon>Eukaryota</taxon>
        <taxon>Fungi</taxon>
        <taxon>Dikarya</taxon>
        <taxon>Basidiomycota</taxon>
        <taxon>Agaricomycotina</taxon>
        <taxon>Agaricomycetes</taxon>
        <taxon>Agaricomycetidae</taxon>
        <taxon>Agaricales</taxon>
        <taxon>Marasmiineae</taxon>
        <taxon>Mycenaceae</taxon>
        <taxon>Mycena</taxon>
    </lineage>
</organism>
<feature type="compositionally biased region" description="Pro residues" evidence="1">
    <location>
        <begin position="133"/>
        <end position="144"/>
    </location>
</feature>
<dbReference type="Pfam" id="PF20149">
    <property type="entry name" value="DUF6532"/>
    <property type="match status" value="1"/>
</dbReference>
<feature type="compositionally biased region" description="Basic and acidic residues" evidence="1">
    <location>
        <begin position="64"/>
        <end position="94"/>
    </location>
</feature>
<feature type="region of interest" description="Disordered" evidence="1">
    <location>
        <begin position="1"/>
        <end position="539"/>
    </location>
</feature>
<sequence length="801" mass="88560">MAVGKKSANATKKTKSTSNNPLSSPQQKAKEAAQAPKKKAGTTASKDAATNTKALPEASTSRNTLEDKENDLGLRRGGRTKKDTLARLQQDSEKIGFNPPKKRSAYDAILDGEEENVAAPPPPGKKRNVQIPKDPPLSLAPPVPSKTLPRKVILKMPANPNSKSQGHSGGSSGRGQPVPTVNEGGRAHQSEVIAKLPASASSTGHSRGRSPEPVPQVTKPAKRYHWSPSPVSSPPPRRPARRTSQYSVAYSDDDLKQLGKRGRAQSVDEADEYVPKAEDVFGTEGLQNGDVAMNMELGDDEDGYEQRRSQEPDQGIEGGYDSQGGSDGEEDEAEGEDEDEEVHHDRHDKDPDDGLPDNHQDNQEEEDLRMAEMRREREEDRKKRDKRHAELKGADRPSTNHQGGRGNEGQGSGSSGGKKSQDSRQKQGGTQAGRRSLSPEEEESDQNSSGNRKTGGGGSRREGAQAENVLEKHRRLNRATRPPNPDQLALHARRQEGRGDVEDQDADDDDDDGDDDDDDDHDDEGQKTRKTRTAKEKTSTTEGFYSAPWKKVVGRMKTRTFSDLLMDEFFPGREEFDLRAKKKYVAIIQQCERERDLYLEDEYKVWNNTSTFRGRCKTAAQKAIDVHFRKALVLSDDEFGGGGYGQAEYEQKVADNVAKLISGGSFAKNGKDQMGKDNNFMAPVIGECLYNILYRGKKDPAAALRKRIKRYEPEIIAAAVTSIRGALDDYTTGTFLPPEFTEPRYRPLYDRTLMLINQALEHEDHGPKMRAQWGEWMKQHSCRGAKKNPGVATAQDMDITL</sequence>
<comment type="caution">
    <text evidence="3">The sequence shown here is derived from an EMBL/GenBank/DDBJ whole genome shotgun (WGS) entry which is preliminary data.</text>
</comment>
<evidence type="ECO:0000313" key="4">
    <source>
        <dbReference type="Proteomes" id="UP001215598"/>
    </source>
</evidence>
<dbReference type="EMBL" id="JARKIB010000501">
    <property type="protein sequence ID" value="KAJ7703460.1"/>
    <property type="molecule type" value="Genomic_DNA"/>
</dbReference>
<gene>
    <name evidence="3" type="ORF">B0H16DRAFT_1747925</name>
</gene>
<dbReference type="InterPro" id="IPR045341">
    <property type="entry name" value="DUF6532"/>
</dbReference>
<feature type="compositionally biased region" description="Low complexity" evidence="1">
    <location>
        <begin position="1"/>
        <end position="20"/>
    </location>
</feature>
<dbReference type="AlphaFoldDB" id="A0AAD7E214"/>
<protein>
    <recommendedName>
        <fullName evidence="2">DUF6532 domain-containing protein</fullName>
    </recommendedName>
</protein>
<proteinExistence type="predicted"/>
<keyword evidence="4" id="KW-1185">Reference proteome</keyword>
<feature type="compositionally biased region" description="Gly residues" evidence="1">
    <location>
        <begin position="403"/>
        <end position="416"/>
    </location>
</feature>
<dbReference type="Proteomes" id="UP001215598">
    <property type="component" value="Unassembled WGS sequence"/>
</dbReference>
<feature type="compositionally biased region" description="Basic and acidic residues" evidence="1">
    <location>
        <begin position="341"/>
        <end position="395"/>
    </location>
</feature>
<feature type="compositionally biased region" description="Gly residues" evidence="1">
    <location>
        <begin position="316"/>
        <end position="326"/>
    </location>
</feature>
<evidence type="ECO:0000259" key="2">
    <source>
        <dbReference type="Pfam" id="PF20149"/>
    </source>
</evidence>
<feature type="compositionally biased region" description="Acidic residues" evidence="1">
    <location>
        <begin position="502"/>
        <end position="523"/>
    </location>
</feature>
<accession>A0AAD7E214</accession>
<feature type="domain" description="DUF6532" evidence="2">
    <location>
        <begin position="561"/>
        <end position="758"/>
    </location>
</feature>
<name>A0AAD7E214_9AGAR</name>
<evidence type="ECO:0000256" key="1">
    <source>
        <dbReference type="SAM" id="MobiDB-lite"/>
    </source>
</evidence>
<feature type="compositionally biased region" description="Acidic residues" evidence="1">
    <location>
        <begin position="327"/>
        <end position="340"/>
    </location>
</feature>
<evidence type="ECO:0000313" key="3">
    <source>
        <dbReference type="EMBL" id="KAJ7703460.1"/>
    </source>
</evidence>